<dbReference type="Proteomes" id="UP000030762">
    <property type="component" value="Unassembled WGS sequence"/>
</dbReference>
<gene>
    <name evidence="2" type="ORF">SDRG_11127</name>
</gene>
<dbReference type="GeneID" id="19951854"/>
<organism evidence="2 3">
    <name type="scientific">Saprolegnia diclina (strain VS20)</name>
    <dbReference type="NCBI Taxonomy" id="1156394"/>
    <lineage>
        <taxon>Eukaryota</taxon>
        <taxon>Sar</taxon>
        <taxon>Stramenopiles</taxon>
        <taxon>Oomycota</taxon>
        <taxon>Saprolegniomycetes</taxon>
        <taxon>Saprolegniales</taxon>
        <taxon>Saprolegniaceae</taxon>
        <taxon>Saprolegnia</taxon>
    </lineage>
</organism>
<dbReference type="AlphaFoldDB" id="T0Q035"/>
<proteinExistence type="predicted"/>
<protein>
    <submittedName>
        <fullName evidence="2">Uncharacterized protein</fullName>
    </submittedName>
</protein>
<sequence>METALGLALEDALRELLPEGHEPEKIAIERILDSVLFQSMHIYATELEKLERQRKKRAREADDQPKAAQPKMPSLAKNMKSDFQVVGSMQEYKSYLDTWEIDVKDAQVMSAGIARNQATPTFKSVLRMVERTSK</sequence>
<dbReference type="EMBL" id="JH767170">
    <property type="protein sequence ID" value="EQC31204.1"/>
    <property type="molecule type" value="Genomic_DNA"/>
</dbReference>
<evidence type="ECO:0000313" key="2">
    <source>
        <dbReference type="EMBL" id="EQC31204.1"/>
    </source>
</evidence>
<dbReference type="InParanoid" id="T0Q035"/>
<evidence type="ECO:0000256" key="1">
    <source>
        <dbReference type="SAM" id="MobiDB-lite"/>
    </source>
</evidence>
<name>T0Q035_SAPDV</name>
<dbReference type="VEuPathDB" id="FungiDB:SDRG_11127"/>
<reference evidence="2 3" key="1">
    <citation type="submission" date="2012-04" db="EMBL/GenBank/DDBJ databases">
        <title>The Genome Sequence of Saprolegnia declina VS20.</title>
        <authorList>
            <consortium name="The Broad Institute Genome Sequencing Platform"/>
            <person name="Russ C."/>
            <person name="Nusbaum C."/>
            <person name="Tyler B."/>
            <person name="van West P."/>
            <person name="Dieguez-Uribeondo J."/>
            <person name="de Bruijn I."/>
            <person name="Tripathy S."/>
            <person name="Jiang R."/>
            <person name="Young S.K."/>
            <person name="Zeng Q."/>
            <person name="Gargeya S."/>
            <person name="Fitzgerald M."/>
            <person name="Haas B."/>
            <person name="Abouelleil A."/>
            <person name="Alvarado L."/>
            <person name="Arachchi H.M."/>
            <person name="Berlin A."/>
            <person name="Chapman S.B."/>
            <person name="Goldberg J."/>
            <person name="Griggs A."/>
            <person name="Gujja S."/>
            <person name="Hansen M."/>
            <person name="Howarth C."/>
            <person name="Imamovic A."/>
            <person name="Larimer J."/>
            <person name="McCowen C."/>
            <person name="Montmayeur A."/>
            <person name="Murphy C."/>
            <person name="Neiman D."/>
            <person name="Pearson M."/>
            <person name="Priest M."/>
            <person name="Roberts A."/>
            <person name="Saif S."/>
            <person name="Shea T."/>
            <person name="Sisk P."/>
            <person name="Sykes S."/>
            <person name="Wortman J."/>
            <person name="Nusbaum C."/>
            <person name="Birren B."/>
        </authorList>
    </citation>
    <scope>NUCLEOTIDE SEQUENCE [LARGE SCALE GENOMIC DNA]</scope>
    <source>
        <strain evidence="2 3">VS20</strain>
    </source>
</reference>
<dbReference type="RefSeq" id="XP_008615377.1">
    <property type="nucleotide sequence ID" value="XM_008617155.1"/>
</dbReference>
<feature type="region of interest" description="Disordered" evidence="1">
    <location>
        <begin position="53"/>
        <end position="75"/>
    </location>
</feature>
<evidence type="ECO:0000313" key="3">
    <source>
        <dbReference type="Proteomes" id="UP000030762"/>
    </source>
</evidence>
<dbReference type="OMA" id="MHIYATE"/>
<accession>T0Q035</accession>
<dbReference type="OrthoDB" id="66275at2759"/>
<keyword evidence="3" id="KW-1185">Reference proteome</keyword>